<evidence type="ECO:0000256" key="3">
    <source>
        <dbReference type="PIRSR" id="PIRSR000915-2"/>
    </source>
</evidence>
<dbReference type="GO" id="GO:0016787">
    <property type="term" value="F:hydrolase activity"/>
    <property type="evidence" value="ECO:0007669"/>
    <property type="project" value="UniProtKB-KW"/>
</dbReference>
<name>A0ABD1F1B1_HYPHA</name>
<comment type="caution">
    <text evidence="5">The sequence shown here is derived from an EMBL/GenBank/DDBJ whole genome shotgun (WGS) entry which is preliminary data.</text>
</comment>
<evidence type="ECO:0000313" key="5">
    <source>
        <dbReference type="EMBL" id="KAL1509042.1"/>
    </source>
</evidence>
<dbReference type="EMBL" id="JBDJPC010000003">
    <property type="protein sequence ID" value="KAL1509042.1"/>
    <property type="molecule type" value="Genomic_DNA"/>
</dbReference>
<dbReference type="InterPro" id="IPR023214">
    <property type="entry name" value="HAD_sf"/>
</dbReference>
<evidence type="ECO:0000256" key="1">
    <source>
        <dbReference type="PIRNR" id="PIRNR000915"/>
    </source>
</evidence>
<feature type="binding site" evidence="4">
    <location>
        <position position="29"/>
    </location>
    <ligand>
        <name>Mg(2+)</name>
        <dbReference type="ChEBI" id="CHEBI:18420"/>
    </ligand>
</feature>
<dbReference type="InterPro" id="IPR006357">
    <property type="entry name" value="HAD-SF_hydro_IIA"/>
</dbReference>
<keyword evidence="6" id="KW-1185">Reference proteome</keyword>
<feature type="active site" description="Proton donor" evidence="2">
    <location>
        <position position="29"/>
    </location>
</feature>
<feature type="binding site" evidence="4">
    <location>
        <position position="244"/>
    </location>
    <ligand>
        <name>Mg(2+)</name>
        <dbReference type="ChEBI" id="CHEBI:18420"/>
    </ligand>
</feature>
<dbReference type="SUPFAM" id="SSF56784">
    <property type="entry name" value="HAD-like"/>
    <property type="match status" value="1"/>
</dbReference>
<gene>
    <name evidence="5" type="ORF">ABEB36_003845</name>
</gene>
<comment type="similarity">
    <text evidence="1">Belongs to the HAD-like hydrolase superfamily.</text>
</comment>
<evidence type="ECO:0008006" key="7">
    <source>
        <dbReference type="Google" id="ProtNLM"/>
    </source>
</evidence>
<dbReference type="PIRSF" id="PIRSF000915">
    <property type="entry name" value="PGP-type_phosphatase"/>
    <property type="match status" value="1"/>
</dbReference>
<keyword evidence="4" id="KW-0479">Metal-binding</keyword>
<evidence type="ECO:0000256" key="2">
    <source>
        <dbReference type="PIRSR" id="PIRSR000915-1"/>
    </source>
</evidence>
<keyword evidence="1" id="KW-0378">Hydrolase</keyword>
<accession>A0ABD1F1B1</accession>
<organism evidence="5 6">
    <name type="scientific">Hypothenemus hampei</name>
    <name type="common">Coffee berry borer</name>
    <dbReference type="NCBI Taxonomy" id="57062"/>
    <lineage>
        <taxon>Eukaryota</taxon>
        <taxon>Metazoa</taxon>
        <taxon>Ecdysozoa</taxon>
        <taxon>Arthropoda</taxon>
        <taxon>Hexapoda</taxon>
        <taxon>Insecta</taxon>
        <taxon>Pterygota</taxon>
        <taxon>Neoptera</taxon>
        <taxon>Endopterygota</taxon>
        <taxon>Coleoptera</taxon>
        <taxon>Polyphaga</taxon>
        <taxon>Cucujiformia</taxon>
        <taxon>Curculionidae</taxon>
        <taxon>Scolytinae</taxon>
        <taxon>Hypothenemus</taxon>
    </lineage>
</organism>
<evidence type="ECO:0000256" key="4">
    <source>
        <dbReference type="PIRSR" id="PIRSR000915-3"/>
    </source>
</evidence>
<feature type="active site" description="Proton donor" evidence="2">
    <location>
        <position position="27"/>
    </location>
</feature>
<proteinExistence type="inferred from homology"/>
<dbReference type="AlphaFoldDB" id="A0ABD1F1B1"/>
<dbReference type="Pfam" id="PF13242">
    <property type="entry name" value="Hydrolase_like"/>
    <property type="match status" value="1"/>
</dbReference>
<sequence length="308" mass="35260">MVTKKFSDVSIDEQLAFIESFDTVMCDVDGVIWDMVKLIDGSTEGINALRSLGKKLYFVTNNSTSHIDLFLERLKVIGVKKEEVIRPGNSLIWYLKKMNFQKEVYVIGFETLKDELRKAGFKVVSDELVPIDETVAGVAEMIKNINPNVSAIVVDMSVNLTYNQLQKCVEYIKRNNAQFLTGSWDDLIPFLNFKLIGPALFSKIIQQVTQVNPKILSKPGKEFQEVLEDNIGPYDPKRVLFIGDSIHTDMVFATNCGFQKLLPLTGLTSEEDIKNWKWEKKIEPDYYVDNLKIFSEILHFSEKRNNKL</sequence>
<dbReference type="Pfam" id="PF13344">
    <property type="entry name" value="Hydrolase_6"/>
    <property type="match status" value="1"/>
</dbReference>
<reference evidence="5 6" key="1">
    <citation type="submission" date="2024-05" db="EMBL/GenBank/DDBJ databases">
        <title>Genetic variation in Jamaican populations of the coffee berry borer (Hypothenemus hampei).</title>
        <authorList>
            <person name="Errbii M."/>
            <person name="Myrie A."/>
        </authorList>
    </citation>
    <scope>NUCLEOTIDE SEQUENCE [LARGE SCALE GENOMIC DNA]</scope>
    <source>
        <strain evidence="5">JA-Hopewell-2020-01-JO</strain>
        <tissue evidence="5">Whole body</tissue>
    </source>
</reference>
<dbReference type="PANTHER" id="PTHR19288">
    <property type="entry name" value="4-NITROPHENYLPHOSPHATASE-RELATED"/>
    <property type="match status" value="1"/>
</dbReference>
<comment type="cofactor">
    <cofactor evidence="4">
        <name>Mg(2+)</name>
        <dbReference type="ChEBI" id="CHEBI:18420"/>
    </cofactor>
    <text evidence="4">Divalent metal ions. Mg(2+) is the most effective.</text>
</comment>
<dbReference type="InterPro" id="IPR036412">
    <property type="entry name" value="HAD-like_sf"/>
</dbReference>
<feature type="binding site" evidence="3">
    <location>
        <position position="218"/>
    </location>
    <ligand>
        <name>substrate</name>
    </ligand>
</feature>
<feature type="binding site" evidence="4">
    <location>
        <position position="27"/>
    </location>
    <ligand>
        <name>Mg(2+)</name>
        <dbReference type="ChEBI" id="CHEBI:18420"/>
    </ligand>
</feature>
<dbReference type="NCBIfam" id="TIGR01460">
    <property type="entry name" value="HAD-SF-IIA"/>
    <property type="match status" value="1"/>
</dbReference>
<dbReference type="Gene3D" id="3.40.50.1000">
    <property type="entry name" value="HAD superfamily/HAD-like"/>
    <property type="match status" value="2"/>
</dbReference>
<dbReference type="Proteomes" id="UP001566132">
    <property type="component" value="Unassembled WGS sequence"/>
</dbReference>
<evidence type="ECO:0000313" key="6">
    <source>
        <dbReference type="Proteomes" id="UP001566132"/>
    </source>
</evidence>
<dbReference type="PANTHER" id="PTHR19288:SF4">
    <property type="entry name" value="RE04130P-RELATED"/>
    <property type="match status" value="1"/>
</dbReference>
<protein>
    <recommendedName>
        <fullName evidence="7">4-nitrophenylphosphatase</fullName>
    </recommendedName>
</protein>
<keyword evidence="4" id="KW-0460">Magnesium</keyword>